<dbReference type="InterPro" id="IPR036390">
    <property type="entry name" value="WH_DNA-bd_sf"/>
</dbReference>
<reference evidence="1 2" key="1">
    <citation type="journal article" date="2011" name="J. Bacteriol.">
        <title>Complete genome sequence of Acidaminococcus intestini RYC-MR95, a Gram-negative bacterium from the phylum Firmicutes.</title>
        <authorList>
            <person name="D'Auria G."/>
            <person name="Galan J.C."/>
            <person name="Rodriguez-Alcayna M."/>
            <person name="Moya A."/>
            <person name="Baquero F."/>
            <person name="Latorre A."/>
        </authorList>
    </citation>
    <scope>NUCLEOTIDE SEQUENCE [LARGE SCALE GENOMIC DNA]</scope>
    <source>
        <strain evidence="1 2">RyC-MR95</strain>
    </source>
</reference>
<dbReference type="FunCoup" id="G4Q720">
    <property type="interactions" value="66"/>
</dbReference>
<dbReference type="PROSITE" id="PS51197">
    <property type="entry name" value="HTH_RRF2_2"/>
    <property type="match status" value="1"/>
</dbReference>
<dbReference type="GO" id="GO:0005829">
    <property type="term" value="C:cytosol"/>
    <property type="evidence" value="ECO:0007669"/>
    <property type="project" value="TreeGrafter"/>
</dbReference>
<evidence type="ECO:0000313" key="2">
    <source>
        <dbReference type="Proteomes" id="UP000007093"/>
    </source>
</evidence>
<sequence length="163" mass="18540">MSISVGVEYALHCLIYLAIPTTSRSIGIKEMAAFQGISETYLSKIFMKLRKKGLVSAVPGVKGGYRLSREADEITFWDVVEAIEGPHYRFQCAEIRQHMAIVDPHELPPSFSECPCLISEVMKGAEDQYRTYLKGRTIGWLYRMVKDKLDGPYWKAIESWAAR</sequence>
<dbReference type="EMBL" id="CP003058">
    <property type="protein sequence ID" value="AEQ23502.1"/>
    <property type="molecule type" value="Genomic_DNA"/>
</dbReference>
<dbReference type="RefSeq" id="WP_009015360.1">
    <property type="nucleotide sequence ID" value="NC_016077.1"/>
</dbReference>
<dbReference type="NCBIfam" id="TIGR00738">
    <property type="entry name" value="rrf2_super"/>
    <property type="match status" value="1"/>
</dbReference>
<evidence type="ECO:0000313" key="1">
    <source>
        <dbReference type="EMBL" id="AEQ23502.1"/>
    </source>
</evidence>
<dbReference type="STRING" id="568816.Acin_2310"/>
<organism evidence="1 2">
    <name type="scientific">Acidaminococcus intestini (strain RyC-MR95)</name>
    <dbReference type="NCBI Taxonomy" id="568816"/>
    <lineage>
        <taxon>Bacteria</taxon>
        <taxon>Bacillati</taxon>
        <taxon>Bacillota</taxon>
        <taxon>Negativicutes</taxon>
        <taxon>Acidaminococcales</taxon>
        <taxon>Acidaminococcaceae</taxon>
        <taxon>Acidaminococcus</taxon>
    </lineage>
</organism>
<dbReference type="HOGENOM" id="CLU_107144_1_0_9"/>
<protein>
    <submittedName>
        <fullName evidence="1">Transcriptional regulator</fullName>
    </submittedName>
</protein>
<dbReference type="Gene3D" id="1.10.10.10">
    <property type="entry name" value="Winged helix-like DNA-binding domain superfamily/Winged helix DNA-binding domain"/>
    <property type="match status" value="1"/>
</dbReference>
<dbReference type="InterPro" id="IPR000944">
    <property type="entry name" value="Tscrpt_reg_Rrf2"/>
</dbReference>
<gene>
    <name evidence="1" type="ordered locus">Acin_2310</name>
</gene>
<dbReference type="PROSITE" id="PS01332">
    <property type="entry name" value="HTH_RRF2_1"/>
    <property type="match status" value="1"/>
</dbReference>
<name>G4Q720_ACIIR</name>
<dbReference type="GeneID" id="92879481"/>
<dbReference type="GO" id="GO:0003700">
    <property type="term" value="F:DNA-binding transcription factor activity"/>
    <property type="evidence" value="ECO:0007669"/>
    <property type="project" value="TreeGrafter"/>
</dbReference>
<proteinExistence type="predicted"/>
<dbReference type="Proteomes" id="UP000007093">
    <property type="component" value="Chromosome"/>
</dbReference>
<dbReference type="SUPFAM" id="SSF46785">
    <property type="entry name" value="Winged helix' DNA-binding domain"/>
    <property type="match status" value="1"/>
</dbReference>
<dbReference type="InterPro" id="IPR030489">
    <property type="entry name" value="TR_Rrf2-type_CS"/>
</dbReference>
<keyword evidence="2" id="KW-1185">Reference proteome</keyword>
<dbReference type="PANTHER" id="PTHR33221:SF9">
    <property type="entry name" value="RRF2 FAMILY PROTEIN"/>
    <property type="match status" value="1"/>
</dbReference>
<dbReference type="KEGG" id="ain:Acin_2310"/>
<dbReference type="PATRIC" id="fig|568816.4.peg.2239"/>
<dbReference type="InterPro" id="IPR036388">
    <property type="entry name" value="WH-like_DNA-bd_sf"/>
</dbReference>
<dbReference type="InParanoid" id="G4Q720"/>
<dbReference type="AlphaFoldDB" id="G4Q720"/>
<dbReference type="Pfam" id="PF02082">
    <property type="entry name" value="Rrf2"/>
    <property type="match status" value="1"/>
</dbReference>
<dbReference type="eggNOG" id="COG1959">
    <property type="taxonomic scope" value="Bacteria"/>
</dbReference>
<accession>G4Q720</accession>
<dbReference type="PANTHER" id="PTHR33221">
    <property type="entry name" value="WINGED HELIX-TURN-HELIX TRANSCRIPTIONAL REGULATOR, RRF2 FAMILY"/>
    <property type="match status" value="1"/>
</dbReference>